<dbReference type="EMBL" id="JAPHNI010000120">
    <property type="protein sequence ID" value="KAJ8115833.1"/>
    <property type="molecule type" value="Genomic_DNA"/>
</dbReference>
<keyword evidence="2" id="KW-1185">Reference proteome</keyword>
<protein>
    <submittedName>
        <fullName evidence="1">Uncharacterized protein</fullName>
    </submittedName>
</protein>
<gene>
    <name evidence="1" type="ORF">OPT61_g2601</name>
</gene>
<comment type="caution">
    <text evidence="1">The sequence shown here is derived from an EMBL/GenBank/DDBJ whole genome shotgun (WGS) entry which is preliminary data.</text>
</comment>
<dbReference type="Proteomes" id="UP001153331">
    <property type="component" value="Unassembled WGS sequence"/>
</dbReference>
<sequence>MAEIKNPITLEGGLSRSRCCLGRCWSSTIKQSHGAAEDSIVSEENDGIDSEEDDRDDSEEDHMDGSDKGNEDDNEVLSDDNSKDYGEADSEKDNEEDNEGGYKLPFIYSRSAVLLELSRHKAIVPKDTALDQYQKILAVLYLAKMPSAIGAFVTAGVNDSCLPFKEAKVAVDGDSRPGLRNKKANICCAPFIYPNETKSFLQQQWSVIAHVSDKADGNSVPTYHID</sequence>
<organism evidence="1 2">
    <name type="scientific">Boeremia exigua</name>
    <dbReference type="NCBI Taxonomy" id="749465"/>
    <lineage>
        <taxon>Eukaryota</taxon>
        <taxon>Fungi</taxon>
        <taxon>Dikarya</taxon>
        <taxon>Ascomycota</taxon>
        <taxon>Pezizomycotina</taxon>
        <taxon>Dothideomycetes</taxon>
        <taxon>Pleosporomycetidae</taxon>
        <taxon>Pleosporales</taxon>
        <taxon>Pleosporineae</taxon>
        <taxon>Didymellaceae</taxon>
        <taxon>Boeremia</taxon>
    </lineage>
</organism>
<evidence type="ECO:0000313" key="1">
    <source>
        <dbReference type="EMBL" id="KAJ8115833.1"/>
    </source>
</evidence>
<accession>A0ACC2IKW1</accession>
<name>A0ACC2IKW1_9PLEO</name>
<evidence type="ECO:0000313" key="2">
    <source>
        <dbReference type="Proteomes" id="UP001153331"/>
    </source>
</evidence>
<reference evidence="1" key="1">
    <citation type="submission" date="2022-11" db="EMBL/GenBank/DDBJ databases">
        <title>Genome Sequence of Boeremia exigua.</title>
        <authorList>
            <person name="Buettner E."/>
        </authorList>
    </citation>
    <scope>NUCLEOTIDE SEQUENCE</scope>
    <source>
        <strain evidence="1">CU02</strain>
    </source>
</reference>
<proteinExistence type="predicted"/>